<sequence length="294" mass="32430">MDDRPIDKINVSGATLASLLHRSAASPADLHGYLFGHATLSTPNPLSDDPTAAAAEIITVTITSFLSVPSHLPLPPPSPSPSAVSFLGWFSARRKTPLRPSLRDSTTTLSLSSSPSLAFTPQNSTLSLSPSLFLLLTTPFQDQLIHTHEYKAFQYRVPVNSFDPKNLNIINIGPSFRCQFDSFIPNAPFPFMDYELRGSDAMAEDQKEQTLGSTKRNLVNQKQLDMCAEGFDIRRLNKLMGSEAANYTSELEDLYGKMLANIDGLSRLVEQTSAKVLEQENHNMRLRYKVAGLE</sequence>
<evidence type="ECO:0000313" key="1">
    <source>
        <dbReference type="EMBL" id="KZV17152.1"/>
    </source>
</evidence>
<evidence type="ECO:0000313" key="2">
    <source>
        <dbReference type="Proteomes" id="UP000250235"/>
    </source>
</evidence>
<dbReference type="GO" id="GO:0005634">
    <property type="term" value="C:nucleus"/>
    <property type="evidence" value="ECO:0007669"/>
    <property type="project" value="TreeGrafter"/>
</dbReference>
<protein>
    <submittedName>
        <fullName evidence="1">Uncharacterized protein</fullName>
    </submittedName>
</protein>
<dbReference type="PRINTS" id="PR02054">
    <property type="entry name" value="FAM175PLANT"/>
</dbReference>
<dbReference type="InterPro" id="IPR023238">
    <property type="entry name" value="FAM175"/>
</dbReference>
<dbReference type="PRINTS" id="PR02051">
    <property type="entry name" value="PROTEINF175"/>
</dbReference>
<dbReference type="PANTHER" id="PTHR31728">
    <property type="entry name" value="ABRAXAS FAMILY MEMBER"/>
    <property type="match status" value="1"/>
</dbReference>
<proteinExistence type="predicted"/>
<keyword evidence="2" id="KW-1185">Reference proteome</keyword>
<accession>A0A2Z7ADX5</accession>
<reference evidence="1 2" key="1">
    <citation type="journal article" date="2015" name="Proc. Natl. Acad. Sci. U.S.A.">
        <title>The resurrection genome of Boea hygrometrica: A blueprint for survival of dehydration.</title>
        <authorList>
            <person name="Xiao L."/>
            <person name="Yang G."/>
            <person name="Zhang L."/>
            <person name="Yang X."/>
            <person name="Zhao S."/>
            <person name="Ji Z."/>
            <person name="Zhou Q."/>
            <person name="Hu M."/>
            <person name="Wang Y."/>
            <person name="Chen M."/>
            <person name="Xu Y."/>
            <person name="Jin H."/>
            <person name="Xiao X."/>
            <person name="Hu G."/>
            <person name="Bao F."/>
            <person name="Hu Y."/>
            <person name="Wan P."/>
            <person name="Li L."/>
            <person name="Deng X."/>
            <person name="Kuang T."/>
            <person name="Xiang C."/>
            <person name="Zhu J.K."/>
            <person name="Oliver M.J."/>
            <person name="He Y."/>
        </authorList>
    </citation>
    <scope>NUCLEOTIDE SEQUENCE [LARGE SCALE GENOMIC DNA]</scope>
    <source>
        <strain evidence="2">cv. XS01</strain>
    </source>
</reference>
<organism evidence="1 2">
    <name type="scientific">Dorcoceras hygrometricum</name>
    <dbReference type="NCBI Taxonomy" id="472368"/>
    <lineage>
        <taxon>Eukaryota</taxon>
        <taxon>Viridiplantae</taxon>
        <taxon>Streptophyta</taxon>
        <taxon>Embryophyta</taxon>
        <taxon>Tracheophyta</taxon>
        <taxon>Spermatophyta</taxon>
        <taxon>Magnoliopsida</taxon>
        <taxon>eudicotyledons</taxon>
        <taxon>Gunneridae</taxon>
        <taxon>Pentapetalae</taxon>
        <taxon>asterids</taxon>
        <taxon>lamiids</taxon>
        <taxon>Lamiales</taxon>
        <taxon>Gesneriaceae</taxon>
        <taxon>Didymocarpoideae</taxon>
        <taxon>Trichosporeae</taxon>
        <taxon>Loxocarpinae</taxon>
        <taxon>Dorcoceras</taxon>
    </lineage>
</organism>
<dbReference type="EMBL" id="KV018453">
    <property type="protein sequence ID" value="KZV17152.1"/>
    <property type="molecule type" value="Genomic_DNA"/>
</dbReference>
<gene>
    <name evidence="1" type="ORF">F511_29459</name>
</gene>
<dbReference type="GO" id="GO:0031593">
    <property type="term" value="F:polyubiquitin modification-dependent protein binding"/>
    <property type="evidence" value="ECO:0007669"/>
    <property type="project" value="TreeGrafter"/>
</dbReference>
<dbReference type="OrthoDB" id="6358435at2759"/>
<dbReference type="Proteomes" id="UP000250235">
    <property type="component" value="Unassembled WGS sequence"/>
</dbReference>
<dbReference type="AlphaFoldDB" id="A0A2Z7ADX5"/>
<dbReference type="PANTHER" id="PTHR31728:SF5">
    <property type="entry name" value="OS07G0540200 PROTEIN"/>
    <property type="match status" value="1"/>
</dbReference>
<dbReference type="InterPro" id="IPR023241">
    <property type="entry name" value="FAM175_plant"/>
</dbReference>
<name>A0A2Z7ADX5_9LAMI</name>